<comment type="caution">
    <text evidence="1">The sequence shown here is derived from an EMBL/GenBank/DDBJ whole genome shotgun (WGS) entry which is preliminary data.</text>
</comment>
<keyword evidence="2" id="KW-1185">Reference proteome</keyword>
<dbReference type="AlphaFoldDB" id="A0AA39U1U9"/>
<dbReference type="GeneID" id="85352591"/>
<reference evidence="1" key="1">
    <citation type="submission" date="2023-06" db="EMBL/GenBank/DDBJ databases">
        <authorList>
            <consortium name="Lawrence Berkeley National Laboratory"/>
            <person name="Ahrendt S."/>
            <person name="Sahu N."/>
            <person name="Indic B."/>
            <person name="Wong-Bajracharya J."/>
            <person name="Merenyi Z."/>
            <person name="Ke H.-M."/>
            <person name="Monk M."/>
            <person name="Kocsube S."/>
            <person name="Drula E."/>
            <person name="Lipzen A."/>
            <person name="Balint B."/>
            <person name="Henrissat B."/>
            <person name="Andreopoulos B."/>
            <person name="Martin F.M."/>
            <person name="Harder C.B."/>
            <person name="Rigling D."/>
            <person name="Ford K.L."/>
            <person name="Foster G.D."/>
            <person name="Pangilinan J."/>
            <person name="Papanicolaou A."/>
            <person name="Barry K."/>
            <person name="LaButti K."/>
            <person name="Viragh M."/>
            <person name="Koriabine M."/>
            <person name="Yan M."/>
            <person name="Riley R."/>
            <person name="Champramary S."/>
            <person name="Plett K.L."/>
            <person name="Tsai I.J."/>
            <person name="Slot J."/>
            <person name="Sipos G."/>
            <person name="Plett J."/>
            <person name="Nagy L.G."/>
            <person name="Grigoriev I.V."/>
        </authorList>
    </citation>
    <scope>NUCLEOTIDE SEQUENCE</scope>
    <source>
        <strain evidence="1">CCBAS 213</strain>
    </source>
</reference>
<dbReference type="RefSeq" id="XP_060338812.1">
    <property type="nucleotide sequence ID" value="XM_060469043.1"/>
</dbReference>
<evidence type="ECO:0000313" key="2">
    <source>
        <dbReference type="Proteomes" id="UP001175211"/>
    </source>
</evidence>
<gene>
    <name evidence="1" type="ORF">EV420DRAFT_1472324</name>
</gene>
<dbReference type="EMBL" id="JAUEPS010000001">
    <property type="protein sequence ID" value="KAK0469019.1"/>
    <property type="molecule type" value="Genomic_DNA"/>
</dbReference>
<name>A0AA39U1U9_ARMTA</name>
<sequence length="278" mass="31163">MSYHHQEKEDTNIALAICGVSSHQVSSVFQAPRYKFDLPPHIHENIISNAPRLLESVLSQRWPVTSVNFFPFSVPSPNRSGTNEPDWAIAFVNRFGTGWMLALHSDVLAIHCQSIPPPVGRSPPGELPVAVMRMDMDIVSLWILLAIFIYIYNHDQAQLFSAIFGGNVYPLWDPMPLFPPGRHRTSTPPLSIDEGTLENYARVIIERTTRMQRQMILNNVKGSLNISFALKIVDTGLHEVLLTASSIVSRVVNMDLVDSAGLNGQDDLYKSSVLFDWK</sequence>
<accession>A0AA39U1U9</accession>
<protein>
    <submittedName>
        <fullName evidence="1">Uncharacterized protein</fullName>
    </submittedName>
</protein>
<proteinExistence type="predicted"/>
<dbReference type="Proteomes" id="UP001175211">
    <property type="component" value="Unassembled WGS sequence"/>
</dbReference>
<evidence type="ECO:0000313" key="1">
    <source>
        <dbReference type="EMBL" id="KAK0469019.1"/>
    </source>
</evidence>
<organism evidence="1 2">
    <name type="scientific">Armillaria tabescens</name>
    <name type="common">Ringless honey mushroom</name>
    <name type="synonym">Agaricus tabescens</name>
    <dbReference type="NCBI Taxonomy" id="1929756"/>
    <lineage>
        <taxon>Eukaryota</taxon>
        <taxon>Fungi</taxon>
        <taxon>Dikarya</taxon>
        <taxon>Basidiomycota</taxon>
        <taxon>Agaricomycotina</taxon>
        <taxon>Agaricomycetes</taxon>
        <taxon>Agaricomycetidae</taxon>
        <taxon>Agaricales</taxon>
        <taxon>Marasmiineae</taxon>
        <taxon>Physalacriaceae</taxon>
        <taxon>Desarmillaria</taxon>
    </lineage>
</organism>